<protein>
    <submittedName>
        <fullName evidence="1">Uncharacterized protein</fullName>
    </submittedName>
</protein>
<proteinExistence type="predicted"/>
<dbReference type="AlphaFoldDB" id="A0A9Q4KMF3"/>
<accession>A0A9Q4KMF3</accession>
<gene>
    <name evidence="1" type="ORF">O6B32_09285</name>
</gene>
<comment type="caution">
    <text evidence="1">The sequence shown here is derived from an EMBL/GenBank/DDBJ whole genome shotgun (WGS) entry which is preliminary data.</text>
</comment>
<organism evidence="1 2">
    <name type="scientific">Campylobacter ureolyticus</name>
    <dbReference type="NCBI Taxonomy" id="827"/>
    <lineage>
        <taxon>Bacteria</taxon>
        <taxon>Pseudomonadati</taxon>
        <taxon>Campylobacterota</taxon>
        <taxon>Epsilonproteobacteria</taxon>
        <taxon>Campylobacterales</taxon>
        <taxon>Campylobacteraceae</taxon>
        <taxon>Campylobacter</taxon>
    </lineage>
</organism>
<dbReference type="EMBL" id="JAPXGO010000016">
    <property type="protein sequence ID" value="MCZ6160667.1"/>
    <property type="molecule type" value="Genomic_DNA"/>
</dbReference>
<dbReference type="RefSeq" id="WP_269483301.1">
    <property type="nucleotide sequence ID" value="NZ_JAPXGO010000016.1"/>
</dbReference>
<name>A0A9Q4KMF3_9BACT</name>
<evidence type="ECO:0000313" key="1">
    <source>
        <dbReference type="EMBL" id="MCZ6160667.1"/>
    </source>
</evidence>
<sequence>MRKFILFTLVALYISGCSTKIRFVKEVSDNMYKTNCGFFSHDKYLNNNQIYKAKGKWLDIYSKYHWGEYTNVDVFPSYKMEKLAVVPIESCDDVWCKIYYPCSDIEYFVKKDEIIKW</sequence>
<reference evidence="1" key="1">
    <citation type="submission" date="2022-12" db="EMBL/GenBank/DDBJ databases">
        <title>Species Delineation and Comparative Genomics within the Campylobacter ureolyticus Complex.</title>
        <authorList>
            <person name="Maki J."/>
            <person name="Howard M."/>
            <person name="Connelly S."/>
            <person name="Hardy D.J."/>
            <person name="Cameron A."/>
        </authorList>
    </citation>
    <scope>NUCLEOTIDE SEQUENCE</scope>
    <source>
        <strain evidence="1">URMC_787</strain>
    </source>
</reference>
<dbReference type="Proteomes" id="UP001075225">
    <property type="component" value="Unassembled WGS sequence"/>
</dbReference>
<evidence type="ECO:0000313" key="2">
    <source>
        <dbReference type="Proteomes" id="UP001075225"/>
    </source>
</evidence>